<protein>
    <submittedName>
        <fullName evidence="1">Uncharacterized protein</fullName>
    </submittedName>
</protein>
<proteinExistence type="predicted"/>
<evidence type="ECO:0000313" key="1">
    <source>
        <dbReference type="EMBL" id="KAI3746880.1"/>
    </source>
</evidence>
<keyword evidence="2" id="KW-1185">Reference proteome</keyword>
<reference evidence="1 2" key="2">
    <citation type="journal article" date="2022" name="Mol. Ecol. Resour.">
        <title>The genomes of chicory, endive, great burdock and yacon provide insights into Asteraceae paleo-polyploidization history and plant inulin production.</title>
        <authorList>
            <person name="Fan W."/>
            <person name="Wang S."/>
            <person name="Wang H."/>
            <person name="Wang A."/>
            <person name="Jiang F."/>
            <person name="Liu H."/>
            <person name="Zhao H."/>
            <person name="Xu D."/>
            <person name="Zhang Y."/>
        </authorList>
    </citation>
    <scope>NUCLEOTIDE SEQUENCE [LARGE SCALE GENOMIC DNA]</scope>
    <source>
        <strain evidence="2">cv. Niubang</strain>
    </source>
</reference>
<accession>A0ACB9DK20</accession>
<name>A0ACB9DK20_ARCLA</name>
<sequence length="376" mass="39861">MTVRVLSCIFILSELYSILLVFYLREICLIVGAEDVTEGVFPRLLEISGAIRVWLCKFCVRLIFSIQASALVIGLGVRLLAMDAMLFEASVTAAGFPLKLHEENRVDVTNDVSVAMQSSDNDGSTLVQQGSKRDSGKVDEEGFLRVEGKKKHGAHKENKGHIGASSSMGGVLEVDVDSEKEDPLGKMGDPKGDKRIVEDFTEVICTCACKGTNTCTSACNAQTLSMDMCKGDPMGSGVSNVSTWVEKSGVEVTEGMRPAAAPILDNDGAEKVVLGAGGKGVSKGPGSSQRQGTKDHRPSTPFKPKNLMGGEVVKPGIGVKPIRGILKNPTRPSAEALNRFKVLGNEAMQGVTDEGGNNSVVGIVMEDLGNQSNISS</sequence>
<dbReference type="EMBL" id="CM042049">
    <property type="protein sequence ID" value="KAI3746880.1"/>
    <property type="molecule type" value="Genomic_DNA"/>
</dbReference>
<evidence type="ECO:0000313" key="2">
    <source>
        <dbReference type="Proteomes" id="UP001055879"/>
    </source>
</evidence>
<comment type="caution">
    <text evidence="1">The sequence shown here is derived from an EMBL/GenBank/DDBJ whole genome shotgun (WGS) entry which is preliminary data.</text>
</comment>
<reference evidence="2" key="1">
    <citation type="journal article" date="2022" name="Mol. Ecol. Resour.">
        <title>The genomes of chicory, endive, great burdock and yacon provide insights into Asteraceae palaeo-polyploidization history and plant inulin production.</title>
        <authorList>
            <person name="Fan W."/>
            <person name="Wang S."/>
            <person name="Wang H."/>
            <person name="Wang A."/>
            <person name="Jiang F."/>
            <person name="Liu H."/>
            <person name="Zhao H."/>
            <person name="Xu D."/>
            <person name="Zhang Y."/>
        </authorList>
    </citation>
    <scope>NUCLEOTIDE SEQUENCE [LARGE SCALE GENOMIC DNA]</scope>
    <source>
        <strain evidence="2">cv. Niubang</strain>
    </source>
</reference>
<organism evidence="1 2">
    <name type="scientific">Arctium lappa</name>
    <name type="common">Greater burdock</name>
    <name type="synonym">Lappa major</name>
    <dbReference type="NCBI Taxonomy" id="4217"/>
    <lineage>
        <taxon>Eukaryota</taxon>
        <taxon>Viridiplantae</taxon>
        <taxon>Streptophyta</taxon>
        <taxon>Embryophyta</taxon>
        <taxon>Tracheophyta</taxon>
        <taxon>Spermatophyta</taxon>
        <taxon>Magnoliopsida</taxon>
        <taxon>eudicotyledons</taxon>
        <taxon>Gunneridae</taxon>
        <taxon>Pentapetalae</taxon>
        <taxon>asterids</taxon>
        <taxon>campanulids</taxon>
        <taxon>Asterales</taxon>
        <taxon>Asteraceae</taxon>
        <taxon>Carduoideae</taxon>
        <taxon>Cardueae</taxon>
        <taxon>Arctiinae</taxon>
        <taxon>Arctium</taxon>
    </lineage>
</organism>
<dbReference type="Proteomes" id="UP001055879">
    <property type="component" value="Linkage Group LG03"/>
</dbReference>
<gene>
    <name evidence="1" type="ORF">L6452_09322</name>
</gene>